<organism evidence="1 2">
    <name type="scientific">Prorocentrum cordatum</name>
    <dbReference type="NCBI Taxonomy" id="2364126"/>
    <lineage>
        <taxon>Eukaryota</taxon>
        <taxon>Sar</taxon>
        <taxon>Alveolata</taxon>
        <taxon>Dinophyceae</taxon>
        <taxon>Prorocentrales</taxon>
        <taxon>Prorocentraceae</taxon>
        <taxon>Prorocentrum</taxon>
    </lineage>
</organism>
<sequence length="96" mass="10904">VLRDSRCVLRFESSSWLRLQGGECARCASAEMLASLRQVADQVFLKCMQLREIMGLFSSEVDRVELFTILCVRIVDIRPPLAARARPPPRWGRLGV</sequence>
<comment type="caution">
    <text evidence="1">The sequence shown here is derived from an EMBL/GenBank/DDBJ whole genome shotgun (WGS) entry which is preliminary data.</text>
</comment>
<keyword evidence="2" id="KW-1185">Reference proteome</keyword>
<accession>A0ABN9SL00</accession>
<evidence type="ECO:0000313" key="1">
    <source>
        <dbReference type="EMBL" id="CAK0832467.1"/>
    </source>
</evidence>
<gene>
    <name evidence="1" type="ORF">PCOR1329_LOCUS30476</name>
</gene>
<dbReference type="Proteomes" id="UP001189429">
    <property type="component" value="Unassembled WGS sequence"/>
</dbReference>
<evidence type="ECO:0008006" key="3">
    <source>
        <dbReference type="Google" id="ProtNLM"/>
    </source>
</evidence>
<name>A0ABN9SL00_9DINO</name>
<feature type="non-terminal residue" evidence="1">
    <location>
        <position position="96"/>
    </location>
</feature>
<evidence type="ECO:0000313" key="2">
    <source>
        <dbReference type="Proteomes" id="UP001189429"/>
    </source>
</evidence>
<reference evidence="1" key="1">
    <citation type="submission" date="2023-10" db="EMBL/GenBank/DDBJ databases">
        <authorList>
            <person name="Chen Y."/>
            <person name="Shah S."/>
            <person name="Dougan E. K."/>
            <person name="Thang M."/>
            <person name="Chan C."/>
        </authorList>
    </citation>
    <scope>NUCLEOTIDE SEQUENCE [LARGE SCALE GENOMIC DNA]</scope>
</reference>
<protein>
    <recommendedName>
        <fullName evidence="3">Spindle pole body component</fullName>
    </recommendedName>
</protein>
<feature type="non-terminal residue" evidence="1">
    <location>
        <position position="1"/>
    </location>
</feature>
<proteinExistence type="predicted"/>
<dbReference type="EMBL" id="CAUYUJ010011716">
    <property type="protein sequence ID" value="CAK0832467.1"/>
    <property type="molecule type" value="Genomic_DNA"/>
</dbReference>